<dbReference type="GO" id="GO:0043565">
    <property type="term" value="F:sequence-specific DNA binding"/>
    <property type="evidence" value="ECO:0007669"/>
    <property type="project" value="InterPro"/>
</dbReference>
<keyword evidence="2" id="KW-0547">Nucleotide-binding</keyword>
<dbReference type="SUPFAM" id="SSF46689">
    <property type="entry name" value="Homeodomain-like"/>
    <property type="match status" value="1"/>
</dbReference>
<dbReference type="InterPro" id="IPR058031">
    <property type="entry name" value="AAA_lid_NorR"/>
</dbReference>
<evidence type="ECO:0000256" key="8">
    <source>
        <dbReference type="PROSITE-ProRule" id="PRU00169"/>
    </source>
</evidence>
<dbReference type="InterPro" id="IPR001789">
    <property type="entry name" value="Sig_transdc_resp-reg_receiver"/>
</dbReference>
<dbReference type="PROSITE" id="PS50110">
    <property type="entry name" value="RESPONSE_REGULATORY"/>
    <property type="match status" value="1"/>
</dbReference>
<dbReference type="Proteomes" id="UP000565262">
    <property type="component" value="Unassembled WGS sequence"/>
</dbReference>
<keyword evidence="12" id="KW-1185">Reference proteome</keyword>
<evidence type="ECO:0000256" key="4">
    <source>
        <dbReference type="ARBA" id="ARBA00023012"/>
    </source>
</evidence>
<dbReference type="AlphaFoldDB" id="A0A839IRS6"/>
<dbReference type="PRINTS" id="PR01590">
    <property type="entry name" value="HTHFIS"/>
</dbReference>
<dbReference type="Gene3D" id="1.10.10.60">
    <property type="entry name" value="Homeodomain-like"/>
    <property type="match status" value="1"/>
</dbReference>
<dbReference type="InterPro" id="IPR025944">
    <property type="entry name" value="Sigma_54_int_dom_CS"/>
</dbReference>
<dbReference type="GO" id="GO:0006355">
    <property type="term" value="P:regulation of DNA-templated transcription"/>
    <property type="evidence" value="ECO:0007669"/>
    <property type="project" value="InterPro"/>
</dbReference>
<dbReference type="EMBL" id="JACJFM010000014">
    <property type="protein sequence ID" value="MBB1487380.1"/>
    <property type="molecule type" value="Genomic_DNA"/>
</dbReference>
<dbReference type="PROSITE" id="PS00676">
    <property type="entry name" value="SIGMA54_INTERACT_2"/>
    <property type="match status" value="1"/>
</dbReference>
<protein>
    <submittedName>
        <fullName evidence="11">Sigma-54-dependent Fis family transcriptional regulator</fullName>
    </submittedName>
</protein>
<evidence type="ECO:0000256" key="2">
    <source>
        <dbReference type="ARBA" id="ARBA00022741"/>
    </source>
</evidence>
<organism evidence="11 12">
    <name type="scientific">Oceanospirillum sediminis</name>
    <dbReference type="NCBI Taxonomy" id="2760088"/>
    <lineage>
        <taxon>Bacteria</taxon>
        <taxon>Pseudomonadati</taxon>
        <taxon>Pseudomonadota</taxon>
        <taxon>Gammaproteobacteria</taxon>
        <taxon>Oceanospirillales</taxon>
        <taxon>Oceanospirillaceae</taxon>
        <taxon>Oceanospirillum</taxon>
    </lineage>
</organism>
<name>A0A839IRS6_9GAMM</name>
<dbReference type="FunFam" id="3.40.50.300:FF:000006">
    <property type="entry name" value="DNA-binding transcriptional regulator NtrC"/>
    <property type="match status" value="1"/>
</dbReference>
<dbReference type="InterPro" id="IPR003593">
    <property type="entry name" value="AAA+_ATPase"/>
</dbReference>
<keyword evidence="5" id="KW-0805">Transcription regulation</keyword>
<evidence type="ECO:0000256" key="7">
    <source>
        <dbReference type="ARBA" id="ARBA00023163"/>
    </source>
</evidence>
<feature type="domain" description="Response regulatory" evidence="10">
    <location>
        <begin position="8"/>
        <end position="122"/>
    </location>
</feature>
<dbReference type="CDD" id="cd00009">
    <property type="entry name" value="AAA"/>
    <property type="match status" value="1"/>
</dbReference>
<dbReference type="InterPro" id="IPR002197">
    <property type="entry name" value="HTH_Fis"/>
</dbReference>
<dbReference type="PROSITE" id="PS50045">
    <property type="entry name" value="SIGMA54_INTERACT_4"/>
    <property type="match status" value="1"/>
</dbReference>
<dbReference type="InterPro" id="IPR009057">
    <property type="entry name" value="Homeodomain-like_sf"/>
</dbReference>
<keyword evidence="1 8" id="KW-0597">Phosphoprotein</keyword>
<dbReference type="GO" id="GO:0005524">
    <property type="term" value="F:ATP binding"/>
    <property type="evidence" value="ECO:0007669"/>
    <property type="project" value="UniProtKB-KW"/>
</dbReference>
<dbReference type="SUPFAM" id="SSF52172">
    <property type="entry name" value="CheY-like"/>
    <property type="match status" value="1"/>
</dbReference>
<dbReference type="Gene3D" id="3.40.50.300">
    <property type="entry name" value="P-loop containing nucleotide triphosphate hydrolases"/>
    <property type="match status" value="1"/>
</dbReference>
<dbReference type="GO" id="GO:0000160">
    <property type="term" value="P:phosphorelay signal transduction system"/>
    <property type="evidence" value="ECO:0007669"/>
    <property type="project" value="UniProtKB-KW"/>
</dbReference>
<dbReference type="Pfam" id="PF02954">
    <property type="entry name" value="HTH_8"/>
    <property type="match status" value="1"/>
</dbReference>
<dbReference type="Gene3D" id="3.40.50.2300">
    <property type="match status" value="1"/>
</dbReference>
<dbReference type="PANTHER" id="PTHR32071">
    <property type="entry name" value="TRANSCRIPTIONAL REGULATORY PROTEIN"/>
    <property type="match status" value="1"/>
</dbReference>
<feature type="domain" description="Sigma-54 factor interaction" evidence="9">
    <location>
        <begin position="148"/>
        <end position="377"/>
    </location>
</feature>
<evidence type="ECO:0000256" key="5">
    <source>
        <dbReference type="ARBA" id="ARBA00023015"/>
    </source>
</evidence>
<feature type="modified residue" description="4-aspartylphosphate" evidence="8">
    <location>
        <position position="57"/>
    </location>
</feature>
<evidence type="ECO:0000313" key="12">
    <source>
        <dbReference type="Proteomes" id="UP000565262"/>
    </source>
</evidence>
<keyword evidence="7" id="KW-0804">Transcription</keyword>
<evidence type="ECO:0000313" key="11">
    <source>
        <dbReference type="EMBL" id="MBB1487380.1"/>
    </source>
</evidence>
<comment type="caution">
    <text evidence="11">The sequence shown here is derived from an EMBL/GenBank/DDBJ whole genome shotgun (WGS) entry which is preliminary data.</text>
</comment>
<gene>
    <name evidence="11" type="ORF">H4O21_12260</name>
</gene>
<dbReference type="InterPro" id="IPR027417">
    <property type="entry name" value="P-loop_NTPase"/>
</dbReference>
<evidence type="ECO:0000259" key="10">
    <source>
        <dbReference type="PROSITE" id="PS50110"/>
    </source>
</evidence>
<dbReference type="Pfam" id="PF00158">
    <property type="entry name" value="Sigma54_activat"/>
    <property type="match status" value="1"/>
</dbReference>
<dbReference type="SUPFAM" id="SSF52540">
    <property type="entry name" value="P-loop containing nucleoside triphosphate hydrolases"/>
    <property type="match status" value="1"/>
</dbReference>
<dbReference type="Pfam" id="PF25601">
    <property type="entry name" value="AAA_lid_14"/>
    <property type="match status" value="1"/>
</dbReference>
<dbReference type="Pfam" id="PF00072">
    <property type="entry name" value="Response_reg"/>
    <property type="match status" value="1"/>
</dbReference>
<dbReference type="Gene3D" id="1.10.8.60">
    <property type="match status" value="1"/>
</dbReference>
<keyword evidence="6" id="KW-0238">DNA-binding</keyword>
<evidence type="ECO:0000256" key="6">
    <source>
        <dbReference type="ARBA" id="ARBA00023125"/>
    </source>
</evidence>
<evidence type="ECO:0000259" key="9">
    <source>
        <dbReference type="PROSITE" id="PS50045"/>
    </source>
</evidence>
<keyword evidence="4" id="KW-0902">Two-component regulatory system</keyword>
<dbReference type="PANTHER" id="PTHR32071:SF57">
    <property type="entry name" value="C4-DICARBOXYLATE TRANSPORT TRANSCRIPTIONAL REGULATORY PROTEIN DCTD"/>
    <property type="match status" value="1"/>
</dbReference>
<dbReference type="FunFam" id="3.40.50.2300:FF:000018">
    <property type="entry name" value="DNA-binding transcriptional regulator NtrC"/>
    <property type="match status" value="1"/>
</dbReference>
<reference evidence="11 12" key="1">
    <citation type="submission" date="2020-08" db="EMBL/GenBank/DDBJ databases">
        <title>Oceanospirillum sp. nov. isolated from marine sediment.</title>
        <authorList>
            <person name="Ji X."/>
        </authorList>
    </citation>
    <scope>NUCLEOTIDE SEQUENCE [LARGE SCALE GENOMIC DNA]</scope>
    <source>
        <strain evidence="11 12">D5</strain>
    </source>
</reference>
<sequence>MHQRNGMQILLIDDELTILEALEEMLELEGFSVTCFSDPESALAQVQPDMPAVILSDVRMPGLDGLALLGMVKAIDTDLPVVLMSGHGDIPMAIAAVKEGAFDFLEKPLTPEKLIIRLQQASEQRAQNLQDRKLQQNPQGRPAIEQFIIGEAPATQQIREQVLALSQTSVDTIIYGETGSGKDVVARALHEFSDRHEQRFVAINCGGMTESIIESELFGHEAGSFTSANRRHIGKIEAANGGTLFLDEIESMPISVQIKLLRVLQDRCIERVGGSELIPVSLTVIAASKDDLAQMSERGEFRKDLYYRLNVASLRIPPLRERPEDAVALFRFYSLQAGQRFSKSVPALEPEQIMKLQQYDWPGNVRELKNAADRFVIGIAGDGFNLARTGEQSDDQETGLESRIDEYERQLIIEALKANQGIVNKAADYLSLTRKTLYRKMKKHDLDKWDFKLQED</sequence>
<dbReference type="InterPro" id="IPR025943">
    <property type="entry name" value="Sigma_54_int_dom_ATP-bd_2"/>
</dbReference>
<proteinExistence type="predicted"/>
<dbReference type="InterPro" id="IPR011006">
    <property type="entry name" value="CheY-like_superfamily"/>
</dbReference>
<evidence type="ECO:0000256" key="1">
    <source>
        <dbReference type="ARBA" id="ARBA00022553"/>
    </source>
</evidence>
<dbReference type="InterPro" id="IPR002078">
    <property type="entry name" value="Sigma_54_int"/>
</dbReference>
<evidence type="ECO:0000256" key="3">
    <source>
        <dbReference type="ARBA" id="ARBA00022840"/>
    </source>
</evidence>
<keyword evidence="3" id="KW-0067">ATP-binding</keyword>
<dbReference type="SMART" id="SM00382">
    <property type="entry name" value="AAA"/>
    <property type="match status" value="1"/>
</dbReference>
<accession>A0A839IRS6</accession>
<dbReference type="PROSITE" id="PS00688">
    <property type="entry name" value="SIGMA54_INTERACT_3"/>
    <property type="match status" value="1"/>
</dbReference>
<dbReference type="SMART" id="SM00448">
    <property type="entry name" value="REC"/>
    <property type="match status" value="1"/>
</dbReference>